<keyword evidence="2" id="KW-1185">Reference proteome</keyword>
<protein>
    <submittedName>
        <fullName evidence="1">Uncharacterized protein</fullName>
    </submittedName>
</protein>
<dbReference type="InParanoid" id="G0MQN5"/>
<accession>G0MQN5</accession>
<sequence length="125" mass="14567">MRRKFRILNCFSVKIDEKTFVQCSIKDASTFSQQHSCNFSFVEIASNSSTAASNWISYEENQTRGKSRIFYFPLHSLTDTKETHPLTSQYATKLKRRLFDSQHEVKLENVAQSKKFVDSKNRVNC</sequence>
<gene>
    <name evidence="1" type="ORF">CAEBREN_14098</name>
</gene>
<name>G0MQN5_CAEBE</name>
<dbReference type="HOGENOM" id="CLU_1994612_0_0_1"/>
<proteinExistence type="predicted"/>
<dbReference type="EMBL" id="GL379807">
    <property type="protein sequence ID" value="EGT41562.1"/>
    <property type="molecule type" value="Genomic_DNA"/>
</dbReference>
<dbReference type="Proteomes" id="UP000008068">
    <property type="component" value="Unassembled WGS sequence"/>
</dbReference>
<evidence type="ECO:0000313" key="2">
    <source>
        <dbReference type="Proteomes" id="UP000008068"/>
    </source>
</evidence>
<dbReference type="AlphaFoldDB" id="G0MQN5"/>
<reference evidence="2" key="1">
    <citation type="submission" date="2011-07" db="EMBL/GenBank/DDBJ databases">
        <authorList>
            <consortium name="Caenorhabditis brenneri Sequencing and Analysis Consortium"/>
            <person name="Wilson R.K."/>
        </authorList>
    </citation>
    <scope>NUCLEOTIDE SEQUENCE [LARGE SCALE GENOMIC DNA]</scope>
    <source>
        <strain evidence="2">PB2801</strain>
    </source>
</reference>
<organism evidence="2">
    <name type="scientific">Caenorhabditis brenneri</name>
    <name type="common">Nematode worm</name>
    <dbReference type="NCBI Taxonomy" id="135651"/>
    <lineage>
        <taxon>Eukaryota</taxon>
        <taxon>Metazoa</taxon>
        <taxon>Ecdysozoa</taxon>
        <taxon>Nematoda</taxon>
        <taxon>Chromadorea</taxon>
        <taxon>Rhabditida</taxon>
        <taxon>Rhabditina</taxon>
        <taxon>Rhabditomorpha</taxon>
        <taxon>Rhabditoidea</taxon>
        <taxon>Rhabditidae</taxon>
        <taxon>Peloderinae</taxon>
        <taxon>Caenorhabditis</taxon>
    </lineage>
</organism>
<evidence type="ECO:0000313" key="1">
    <source>
        <dbReference type="EMBL" id="EGT41562.1"/>
    </source>
</evidence>